<dbReference type="InterPro" id="IPR010982">
    <property type="entry name" value="Lambda_DNA-bd_dom_sf"/>
</dbReference>
<dbReference type="InterPro" id="IPR028082">
    <property type="entry name" value="Peripla_BP_I"/>
</dbReference>
<dbReference type="CDD" id="cd01392">
    <property type="entry name" value="HTH_LacI"/>
    <property type="match status" value="1"/>
</dbReference>
<evidence type="ECO:0000256" key="1">
    <source>
        <dbReference type="ARBA" id="ARBA00023015"/>
    </source>
</evidence>
<dbReference type="InterPro" id="IPR046335">
    <property type="entry name" value="LacI/GalR-like_sensor"/>
</dbReference>
<organism evidence="5 6">
    <name type="scientific">Peptostreptococcus russellii</name>
    <dbReference type="NCBI Taxonomy" id="215200"/>
    <lineage>
        <taxon>Bacteria</taxon>
        <taxon>Bacillati</taxon>
        <taxon>Bacillota</taxon>
        <taxon>Clostridia</taxon>
        <taxon>Peptostreptococcales</taxon>
        <taxon>Peptostreptococcaceae</taxon>
        <taxon>Peptostreptococcus</taxon>
    </lineage>
</organism>
<dbReference type="InterPro" id="IPR000843">
    <property type="entry name" value="HTH_LacI"/>
</dbReference>
<dbReference type="GO" id="GO:0000976">
    <property type="term" value="F:transcription cis-regulatory region binding"/>
    <property type="evidence" value="ECO:0007669"/>
    <property type="project" value="TreeGrafter"/>
</dbReference>
<dbReference type="SMART" id="SM00354">
    <property type="entry name" value="HTH_LACI"/>
    <property type="match status" value="1"/>
</dbReference>
<dbReference type="Gene3D" id="3.40.50.2300">
    <property type="match status" value="2"/>
</dbReference>
<evidence type="ECO:0000256" key="3">
    <source>
        <dbReference type="ARBA" id="ARBA00023163"/>
    </source>
</evidence>
<dbReference type="PRINTS" id="PR00036">
    <property type="entry name" value="HTHLACI"/>
</dbReference>
<dbReference type="OrthoDB" id="9784962at2"/>
<dbReference type="Pfam" id="PF00356">
    <property type="entry name" value="LacI"/>
    <property type="match status" value="1"/>
</dbReference>
<dbReference type="PROSITE" id="PS50932">
    <property type="entry name" value="HTH_LACI_2"/>
    <property type="match status" value="1"/>
</dbReference>
<dbReference type="GO" id="GO:0003700">
    <property type="term" value="F:DNA-binding transcription factor activity"/>
    <property type="evidence" value="ECO:0007669"/>
    <property type="project" value="TreeGrafter"/>
</dbReference>
<evidence type="ECO:0000313" key="5">
    <source>
        <dbReference type="EMBL" id="SEN34197.1"/>
    </source>
</evidence>
<dbReference type="Proteomes" id="UP000199512">
    <property type="component" value="Unassembled WGS sequence"/>
</dbReference>
<dbReference type="PANTHER" id="PTHR30146:SF149">
    <property type="entry name" value="HTH-TYPE TRANSCRIPTIONAL REGULATOR EBGR"/>
    <property type="match status" value="1"/>
</dbReference>
<dbReference type="PROSITE" id="PS00356">
    <property type="entry name" value="HTH_LACI_1"/>
    <property type="match status" value="1"/>
</dbReference>
<dbReference type="SUPFAM" id="SSF47413">
    <property type="entry name" value="lambda repressor-like DNA-binding domains"/>
    <property type="match status" value="1"/>
</dbReference>
<keyword evidence="1" id="KW-0805">Transcription regulation</keyword>
<reference evidence="5 6" key="1">
    <citation type="submission" date="2016-10" db="EMBL/GenBank/DDBJ databases">
        <authorList>
            <person name="de Groot N.N."/>
        </authorList>
    </citation>
    <scope>NUCLEOTIDE SEQUENCE [LARGE SCALE GENOMIC DNA]</scope>
    <source>
        <strain evidence="5 6">Calf135</strain>
    </source>
</reference>
<protein>
    <submittedName>
        <fullName evidence="5">Transcriptional regulator, LacI family</fullName>
    </submittedName>
</protein>
<dbReference type="RefSeq" id="WP_091974267.1">
    <property type="nucleotide sequence ID" value="NZ_FODF01000002.1"/>
</dbReference>
<keyword evidence="2" id="KW-0238">DNA-binding</keyword>
<evidence type="ECO:0000259" key="4">
    <source>
        <dbReference type="PROSITE" id="PS50932"/>
    </source>
</evidence>
<dbReference type="PANTHER" id="PTHR30146">
    <property type="entry name" value="LACI-RELATED TRANSCRIPTIONAL REPRESSOR"/>
    <property type="match status" value="1"/>
</dbReference>
<dbReference type="Gene3D" id="1.10.260.40">
    <property type="entry name" value="lambda repressor-like DNA-binding domains"/>
    <property type="match status" value="1"/>
</dbReference>
<dbReference type="Pfam" id="PF13377">
    <property type="entry name" value="Peripla_BP_3"/>
    <property type="match status" value="1"/>
</dbReference>
<dbReference type="EMBL" id="FODF01000002">
    <property type="protein sequence ID" value="SEN34197.1"/>
    <property type="molecule type" value="Genomic_DNA"/>
</dbReference>
<keyword evidence="3" id="KW-0804">Transcription</keyword>
<dbReference type="CDD" id="cd06267">
    <property type="entry name" value="PBP1_LacI_sugar_binding-like"/>
    <property type="match status" value="1"/>
</dbReference>
<evidence type="ECO:0000313" key="6">
    <source>
        <dbReference type="Proteomes" id="UP000199512"/>
    </source>
</evidence>
<gene>
    <name evidence="5" type="ORF">SAMN05216454_102216</name>
</gene>
<proteinExistence type="predicted"/>
<accession>A0A1H8FSG5</accession>
<dbReference type="SUPFAM" id="SSF53822">
    <property type="entry name" value="Periplasmic binding protein-like I"/>
    <property type="match status" value="1"/>
</dbReference>
<evidence type="ECO:0000256" key="2">
    <source>
        <dbReference type="ARBA" id="ARBA00023125"/>
    </source>
</evidence>
<sequence length="341" mass="38156">MVTKKPTTIKDVAKKAGVSISTVSRVINDSKPVTNEVKQRVLDVIKETGYVPNPLARSLVTKKSQLLGVIVPEVTDTFSAEVLNGIEEISKMYNYDILLANTYSERELEIKNINLLRAKQVEGIVMICWDIDQEIVNLLENSGIPAVYISKTTRDFDIYNVSTQNAPATKDMTQFLIDKGHKKISLLRTNYHISNLADSRLQGYKEALSENGIEYDENLVKSCGTTYNDGYSTTKDLLAEGKKPDAIFVTSDEAAIGCINACFDLGYKVPEDISVAGFNDVKFAKMYRPKLTTVYQPLFDMGAVAIRMVIKMIKGQEIGEKKVELPYRIVDRESVLDKKEK</sequence>
<feature type="domain" description="HTH lacI-type" evidence="4">
    <location>
        <begin position="7"/>
        <end position="61"/>
    </location>
</feature>
<name>A0A1H8FSG5_9FIRM</name>
<dbReference type="AlphaFoldDB" id="A0A1H8FSG5"/>
<keyword evidence="6" id="KW-1185">Reference proteome</keyword>
<dbReference type="STRING" id="215200.SAMN05216454_102216"/>